<sequence>MWFKNLQLLRLRPHWDMTAERLAGLLAKQTFQPCSGLQAESIGWISPRDDGQLVYAFNRQFLISLAIEKKNLPASTIKQKVKEKATALEQQQGFKPGKKQLREIKEQVIDDLLPKAFPVRSTINVWIDPVHGWIGIDTSASAKSELVLKYLLLTIEQVPIAGFRLVRSPTSAMTEWLSNDEAPGFFTVDNEAELQSNNEGKATVKYTRHSLDAEDIRNHIAAGKQCLNLAMTWNDKISFVLSGNTTLKRIRPLDVLKGQSEAANSDEAFDSEWALMTGELNALLGALIDALGGEVQEDLAA</sequence>
<dbReference type="EMBL" id="JAEPBG010000015">
    <property type="protein sequence ID" value="MBK4737932.1"/>
    <property type="molecule type" value="Genomic_DNA"/>
</dbReference>
<dbReference type="HAMAP" id="MF_00194">
    <property type="entry name" value="RdgC"/>
    <property type="match status" value="1"/>
</dbReference>
<dbReference type="NCBIfam" id="NF001464">
    <property type="entry name" value="PRK00321.1-5"/>
    <property type="match status" value="1"/>
</dbReference>
<comment type="subcellular location">
    <subcellularLocation>
        <location evidence="1 6">Cytoplasm</location>
        <location evidence="1 6">Nucleoid</location>
    </subcellularLocation>
</comment>
<keyword evidence="8" id="KW-1185">Reference proteome</keyword>
<keyword evidence="5 6" id="KW-0233">DNA recombination</keyword>
<reference evidence="7" key="1">
    <citation type="submission" date="2021-01" db="EMBL/GenBank/DDBJ databases">
        <title>Genome sequence of strain Noviherbaspirillum sp. DKR-6.</title>
        <authorList>
            <person name="Chaudhary D.K."/>
        </authorList>
    </citation>
    <scope>NUCLEOTIDE SEQUENCE</scope>
    <source>
        <strain evidence="7">DKR-6</strain>
    </source>
</reference>
<dbReference type="GO" id="GO:0043590">
    <property type="term" value="C:bacterial nucleoid"/>
    <property type="evidence" value="ECO:0007669"/>
    <property type="project" value="TreeGrafter"/>
</dbReference>
<evidence type="ECO:0000256" key="4">
    <source>
        <dbReference type="ARBA" id="ARBA00022490"/>
    </source>
</evidence>
<dbReference type="PANTHER" id="PTHR38103">
    <property type="entry name" value="RECOMBINATION-ASSOCIATED PROTEIN RDGC"/>
    <property type="match status" value="1"/>
</dbReference>
<evidence type="ECO:0000256" key="2">
    <source>
        <dbReference type="ARBA" id="ARBA00008657"/>
    </source>
</evidence>
<dbReference type="Proteomes" id="UP000622890">
    <property type="component" value="Unassembled WGS sequence"/>
</dbReference>
<dbReference type="RefSeq" id="WP_200596671.1">
    <property type="nucleotide sequence ID" value="NZ_JAEPBG010000015.1"/>
</dbReference>
<dbReference type="GO" id="GO:0005737">
    <property type="term" value="C:cytoplasm"/>
    <property type="evidence" value="ECO:0007669"/>
    <property type="project" value="UniProtKB-UniRule"/>
</dbReference>
<keyword evidence="4 6" id="KW-0963">Cytoplasm</keyword>
<dbReference type="AlphaFoldDB" id="A0A934SY78"/>
<organism evidence="7 8">
    <name type="scientific">Noviherbaspirillum pedocola</name>
    <dbReference type="NCBI Taxonomy" id="2801341"/>
    <lineage>
        <taxon>Bacteria</taxon>
        <taxon>Pseudomonadati</taxon>
        <taxon>Pseudomonadota</taxon>
        <taxon>Betaproteobacteria</taxon>
        <taxon>Burkholderiales</taxon>
        <taxon>Oxalobacteraceae</taxon>
        <taxon>Noviherbaspirillum</taxon>
    </lineage>
</organism>
<evidence type="ECO:0000256" key="5">
    <source>
        <dbReference type="ARBA" id="ARBA00023172"/>
    </source>
</evidence>
<name>A0A934SY78_9BURK</name>
<proteinExistence type="inferred from homology"/>
<dbReference type="GO" id="GO:0006310">
    <property type="term" value="P:DNA recombination"/>
    <property type="evidence" value="ECO:0007669"/>
    <property type="project" value="UniProtKB-UniRule"/>
</dbReference>
<gene>
    <name evidence="6" type="primary">rdgC</name>
    <name evidence="7" type="ORF">JJB74_25200</name>
</gene>
<dbReference type="PANTHER" id="PTHR38103:SF1">
    <property type="entry name" value="RECOMBINATION-ASSOCIATED PROTEIN RDGC"/>
    <property type="match status" value="1"/>
</dbReference>
<accession>A0A934SY78</accession>
<dbReference type="Pfam" id="PF04381">
    <property type="entry name" value="RdgC"/>
    <property type="match status" value="1"/>
</dbReference>
<evidence type="ECO:0000256" key="1">
    <source>
        <dbReference type="ARBA" id="ARBA00004453"/>
    </source>
</evidence>
<comment type="similarity">
    <text evidence="2 6">Belongs to the RdgC family.</text>
</comment>
<comment type="caution">
    <text evidence="7">The sequence shown here is derived from an EMBL/GenBank/DDBJ whole genome shotgun (WGS) entry which is preliminary data.</text>
</comment>
<dbReference type="InterPro" id="IPR007476">
    <property type="entry name" value="RdgC"/>
</dbReference>
<evidence type="ECO:0000313" key="8">
    <source>
        <dbReference type="Proteomes" id="UP000622890"/>
    </source>
</evidence>
<dbReference type="GO" id="GO:0000018">
    <property type="term" value="P:regulation of DNA recombination"/>
    <property type="evidence" value="ECO:0007669"/>
    <property type="project" value="TreeGrafter"/>
</dbReference>
<dbReference type="NCBIfam" id="NF001463">
    <property type="entry name" value="PRK00321.1-4"/>
    <property type="match status" value="1"/>
</dbReference>
<evidence type="ECO:0000256" key="6">
    <source>
        <dbReference type="HAMAP-Rule" id="MF_00194"/>
    </source>
</evidence>
<comment type="function">
    <text evidence="6">May be involved in recombination.</text>
</comment>
<evidence type="ECO:0000256" key="3">
    <source>
        <dbReference type="ARBA" id="ARBA00022296"/>
    </source>
</evidence>
<dbReference type="GO" id="GO:0003690">
    <property type="term" value="F:double-stranded DNA binding"/>
    <property type="evidence" value="ECO:0007669"/>
    <property type="project" value="TreeGrafter"/>
</dbReference>
<protein>
    <recommendedName>
        <fullName evidence="3 6">Recombination-associated protein RdgC</fullName>
    </recommendedName>
</protein>
<evidence type="ECO:0000313" key="7">
    <source>
        <dbReference type="EMBL" id="MBK4737932.1"/>
    </source>
</evidence>